<dbReference type="AlphaFoldDB" id="A0A821CH21"/>
<protein>
    <submittedName>
        <fullName evidence="1">Uncharacterized protein</fullName>
    </submittedName>
</protein>
<dbReference type="Proteomes" id="UP000663851">
    <property type="component" value="Unassembled WGS sequence"/>
</dbReference>
<organism evidence="1 2">
    <name type="scientific">Rotaria socialis</name>
    <dbReference type="NCBI Taxonomy" id="392032"/>
    <lineage>
        <taxon>Eukaryota</taxon>
        <taxon>Metazoa</taxon>
        <taxon>Spiralia</taxon>
        <taxon>Gnathifera</taxon>
        <taxon>Rotifera</taxon>
        <taxon>Eurotatoria</taxon>
        <taxon>Bdelloidea</taxon>
        <taxon>Philodinida</taxon>
        <taxon>Philodinidae</taxon>
        <taxon>Rotaria</taxon>
    </lineage>
</organism>
<feature type="non-terminal residue" evidence="1">
    <location>
        <position position="1"/>
    </location>
</feature>
<accession>A0A821CH21</accession>
<evidence type="ECO:0000313" key="2">
    <source>
        <dbReference type="Proteomes" id="UP000663851"/>
    </source>
</evidence>
<dbReference type="Gene3D" id="3.30.420.10">
    <property type="entry name" value="Ribonuclease H-like superfamily/Ribonuclease H"/>
    <property type="match status" value="1"/>
</dbReference>
<proteinExistence type="predicted"/>
<gene>
    <name evidence="1" type="ORF">HFQ381_LOCUS33934</name>
</gene>
<dbReference type="InterPro" id="IPR036397">
    <property type="entry name" value="RNaseH_sf"/>
</dbReference>
<dbReference type="GO" id="GO:0003676">
    <property type="term" value="F:nucleic acid binding"/>
    <property type="evidence" value="ECO:0007669"/>
    <property type="project" value="InterPro"/>
</dbReference>
<reference evidence="1" key="1">
    <citation type="submission" date="2021-02" db="EMBL/GenBank/DDBJ databases">
        <authorList>
            <person name="Nowell W R."/>
        </authorList>
    </citation>
    <scope>NUCLEOTIDE SEQUENCE</scope>
</reference>
<name>A0A821CH21_9BILA</name>
<comment type="caution">
    <text evidence="1">The sequence shown here is derived from an EMBL/GenBank/DDBJ whole genome shotgun (WGS) entry which is preliminary data.</text>
</comment>
<evidence type="ECO:0000313" key="1">
    <source>
        <dbReference type="EMBL" id="CAF4609747.1"/>
    </source>
</evidence>
<sequence length="75" mass="8627">DHWPSNSPDLNPLDYSSWDEHAHAANWDKVKSKNTLIIEVKPAAGKIHQQVAFESCASWTNRLYRISQNGGEYFR</sequence>
<dbReference type="EMBL" id="CAJOBO010012280">
    <property type="protein sequence ID" value="CAF4609747.1"/>
    <property type="molecule type" value="Genomic_DNA"/>
</dbReference>